<dbReference type="GO" id="GO:0008761">
    <property type="term" value="F:UDP-N-acetylglucosamine 2-epimerase activity"/>
    <property type="evidence" value="ECO:0007669"/>
    <property type="project" value="UniProtKB-EC"/>
</dbReference>
<dbReference type="CDD" id="cd03786">
    <property type="entry name" value="GTB_UDP-GlcNAc_2-Epimerase"/>
    <property type="match status" value="1"/>
</dbReference>
<dbReference type="OrthoDB" id="9803238at2"/>
<keyword evidence="2" id="KW-0413">Isomerase</keyword>
<dbReference type="InterPro" id="IPR029767">
    <property type="entry name" value="WecB-like"/>
</dbReference>
<dbReference type="NCBIfam" id="TIGR03568">
    <property type="entry name" value="NeuC_NnaA"/>
    <property type="match status" value="1"/>
</dbReference>
<evidence type="ECO:0000259" key="1">
    <source>
        <dbReference type="Pfam" id="PF02350"/>
    </source>
</evidence>
<sequence>MKAICFVTATRAEYGLLFPLIQKFKSSGMFRIQGIITGAHLSPEFGYTKGEIQADLFDESEDVEILLSSDSPVGVTKAMGLGMISFGEVLARFNPDLLVLLGDRYEMLSVASAALVHKIPIAHLHGGEITEGAYDDSIRHAITKLSHLHFTATEQYRRRVIQMGEQPNSVFNVGAIGIDNIKNLHLLSRQSLFSDLGIPSNTKVAVVTYHPVTLNSQAVEHQIRELLAGLQARDDLFIVFTKANADNEGRKINKALQKYVSEHTDTTALFDSLGVLRYLSLVKAADVVIGNSSSGILEAPALATPVINIGDRQKGRTRPEGVIDCSCQKSDIIQAIDTALSAEFAQVFTSSSNPYGDGKTSENIFSIISEIRSFSDLVQKKFYPISISEDN</sequence>
<gene>
    <name evidence="2" type="ORF">L21SP2_3147</name>
</gene>
<dbReference type="SUPFAM" id="SSF53756">
    <property type="entry name" value="UDP-Glycosyltransferase/glycogen phosphorylase"/>
    <property type="match status" value="1"/>
</dbReference>
<dbReference type="InterPro" id="IPR020004">
    <property type="entry name" value="UDP-GlcNAc_Epase"/>
</dbReference>
<dbReference type="EC" id="5.1.3.14" evidence="2"/>
<reference evidence="2 3" key="1">
    <citation type="journal article" date="2015" name="Stand. Genomic Sci.">
        <title>Complete genome sequence and description of Salinispira pacifica gen. nov., sp. nov., a novel spirochaete isolated form a hypersaline microbial mat.</title>
        <authorList>
            <person name="Ben Hania W."/>
            <person name="Joseph M."/>
            <person name="Schumann P."/>
            <person name="Bunk B."/>
            <person name="Fiebig A."/>
            <person name="Sproer C."/>
            <person name="Klenk H.P."/>
            <person name="Fardeau M.L."/>
            <person name="Spring S."/>
        </authorList>
    </citation>
    <scope>NUCLEOTIDE SEQUENCE [LARGE SCALE GENOMIC DNA]</scope>
    <source>
        <strain evidence="2 3">L21-RPul-D2</strain>
    </source>
</reference>
<proteinExistence type="predicted"/>
<dbReference type="eggNOG" id="COG0381">
    <property type="taxonomic scope" value="Bacteria"/>
</dbReference>
<dbReference type="AlphaFoldDB" id="V5WLJ0"/>
<dbReference type="PATRIC" id="fig|1307761.3.peg.3136"/>
<dbReference type="Pfam" id="PF02350">
    <property type="entry name" value="Epimerase_2"/>
    <property type="match status" value="1"/>
</dbReference>
<dbReference type="HOGENOM" id="CLU_061127_0_0_12"/>
<dbReference type="Proteomes" id="UP000018680">
    <property type="component" value="Chromosome"/>
</dbReference>
<dbReference type="KEGG" id="slr:L21SP2_3147"/>
<dbReference type="GO" id="GO:0004553">
    <property type="term" value="F:hydrolase activity, hydrolyzing O-glycosyl compounds"/>
    <property type="evidence" value="ECO:0007669"/>
    <property type="project" value="InterPro"/>
</dbReference>
<accession>V5WLJ0</accession>
<dbReference type="PANTHER" id="PTHR43174:SF3">
    <property type="entry name" value="UDP-N-ACETYLGLUCOSAMINE 2-EPIMERASE"/>
    <property type="match status" value="1"/>
</dbReference>
<dbReference type="GO" id="GO:0006047">
    <property type="term" value="P:UDP-N-acetylglucosamine metabolic process"/>
    <property type="evidence" value="ECO:0007669"/>
    <property type="project" value="InterPro"/>
</dbReference>
<protein>
    <submittedName>
        <fullName evidence="2">UDP-N-acetylglucosamine 2-epimerase</fullName>
        <ecNumber evidence="2">5.1.3.14</ecNumber>
    </submittedName>
</protein>
<dbReference type="InterPro" id="IPR003331">
    <property type="entry name" value="UDP_GlcNAc_Epimerase_2_dom"/>
</dbReference>
<dbReference type="PANTHER" id="PTHR43174">
    <property type="entry name" value="UDP-N-ACETYLGLUCOSAMINE 2-EPIMERASE"/>
    <property type="match status" value="1"/>
</dbReference>
<organism evidence="2 3">
    <name type="scientific">Salinispira pacifica</name>
    <dbReference type="NCBI Taxonomy" id="1307761"/>
    <lineage>
        <taxon>Bacteria</taxon>
        <taxon>Pseudomonadati</taxon>
        <taxon>Spirochaetota</taxon>
        <taxon>Spirochaetia</taxon>
        <taxon>Spirochaetales</taxon>
        <taxon>Spirochaetaceae</taxon>
        <taxon>Salinispira</taxon>
    </lineage>
</organism>
<keyword evidence="3" id="KW-1185">Reference proteome</keyword>
<dbReference type="Gene3D" id="3.40.50.2000">
    <property type="entry name" value="Glycogen Phosphorylase B"/>
    <property type="match status" value="2"/>
</dbReference>
<dbReference type="EMBL" id="CP006939">
    <property type="protein sequence ID" value="AHC16489.1"/>
    <property type="molecule type" value="Genomic_DNA"/>
</dbReference>
<feature type="domain" description="UDP-N-acetylglucosamine 2-epimerase" evidence="1">
    <location>
        <begin position="24"/>
        <end position="368"/>
    </location>
</feature>
<evidence type="ECO:0000313" key="2">
    <source>
        <dbReference type="EMBL" id="AHC16489.1"/>
    </source>
</evidence>
<name>V5WLJ0_9SPIO</name>
<dbReference type="RefSeq" id="WP_024269385.1">
    <property type="nucleotide sequence ID" value="NC_023035.1"/>
</dbReference>
<dbReference type="STRING" id="1307761.L21SP2_3147"/>
<evidence type="ECO:0000313" key="3">
    <source>
        <dbReference type="Proteomes" id="UP000018680"/>
    </source>
</evidence>